<evidence type="ECO:0000256" key="1">
    <source>
        <dbReference type="ARBA" id="ARBA00004173"/>
    </source>
</evidence>
<dbReference type="GO" id="GO:0004479">
    <property type="term" value="F:methionyl-tRNA formyltransferase activity"/>
    <property type="evidence" value="ECO:0007669"/>
    <property type="project" value="UniProtKB-EC"/>
</dbReference>
<evidence type="ECO:0000313" key="12">
    <source>
        <dbReference type="EMBL" id="KPP80109.1"/>
    </source>
</evidence>
<evidence type="ECO:0000256" key="6">
    <source>
        <dbReference type="ARBA" id="ARBA00022917"/>
    </source>
</evidence>
<evidence type="ECO:0000256" key="4">
    <source>
        <dbReference type="ARBA" id="ARBA00014185"/>
    </source>
</evidence>
<gene>
    <name evidence="12" type="ORF">Z043_100251</name>
</gene>
<keyword evidence="6" id="KW-0648">Protein biosynthesis</keyword>
<reference evidence="12 13" key="1">
    <citation type="submission" date="2015-08" db="EMBL/GenBank/DDBJ databases">
        <title>The genome of the Asian arowana (Scleropages formosus).</title>
        <authorList>
            <person name="Tan M.H."/>
            <person name="Gan H.M."/>
            <person name="Croft L.J."/>
            <person name="Austin C.M."/>
        </authorList>
    </citation>
    <scope>NUCLEOTIDE SEQUENCE [LARGE SCALE GENOMIC DNA]</scope>
    <source>
        <strain evidence="12">Aro1</strain>
    </source>
</reference>
<feature type="non-terminal residue" evidence="12">
    <location>
        <position position="1"/>
    </location>
</feature>
<dbReference type="Pfam" id="PF00551">
    <property type="entry name" value="Formyl_trans_N"/>
    <property type="match status" value="1"/>
</dbReference>
<evidence type="ECO:0000313" key="13">
    <source>
        <dbReference type="Proteomes" id="UP000034805"/>
    </source>
</evidence>
<dbReference type="EMBL" id="JARO02000057">
    <property type="protein sequence ID" value="KPP80109.1"/>
    <property type="molecule type" value="Genomic_DNA"/>
</dbReference>
<dbReference type="InterPro" id="IPR005794">
    <property type="entry name" value="Fmt"/>
</dbReference>
<name>A0A0P7VCA8_SCLFO</name>
<evidence type="ECO:0000256" key="9">
    <source>
        <dbReference type="ARBA" id="ARBA00052555"/>
    </source>
</evidence>
<dbReference type="CDD" id="cd08646">
    <property type="entry name" value="FMT_core_Met-tRNA-FMT_N"/>
    <property type="match status" value="1"/>
</dbReference>
<keyword evidence="8" id="KW-0496">Mitochondrion</keyword>
<evidence type="ECO:0000256" key="3">
    <source>
        <dbReference type="ARBA" id="ARBA00012261"/>
    </source>
</evidence>
<comment type="subcellular location">
    <subcellularLocation>
        <location evidence="1">Mitochondrion</location>
    </subcellularLocation>
</comment>
<evidence type="ECO:0000259" key="11">
    <source>
        <dbReference type="Pfam" id="PF00551"/>
    </source>
</evidence>
<dbReference type="SUPFAM" id="SSF53328">
    <property type="entry name" value="Formyltransferase"/>
    <property type="match status" value="1"/>
</dbReference>
<comment type="similarity">
    <text evidence="2">Belongs to the Fmt family.</text>
</comment>
<dbReference type="GO" id="GO:0005739">
    <property type="term" value="C:mitochondrion"/>
    <property type="evidence" value="ECO:0007669"/>
    <property type="project" value="UniProtKB-SubCell"/>
</dbReference>
<keyword evidence="7" id="KW-0809">Transit peptide</keyword>
<dbReference type="NCBIfam" id="TIGR00460">
    <property type="entry name" value="fmt"/>
    <property type="match status" value="1"/>
</dbReference>
<dbReference type="InterPro" id="IPR036477">
    <property type="entry name" value="Formyl_transf_N_sf"/>
</dbReference>
<dbReference type="AlphaFoldDB" id="A0A0P7VCA8"/>
<dbReference type="InterPro" id="IPR002376">
    <property type="entry name" value="Formyl_transf_N"/>
</dbReference>
<dbReference type="InterPro" id="IPR041711">
    <property type="entry name" value="Met-tRNA-FMT_N"/>
</dbReference>
<dbReference type="PANTHER" id="PTHR11138:SF5">
    <property type="entry name" value="METHIONYL-TRNA FORMYLTRANSFERASE, MITOCHONDRIAL"/>
    <property type="match status" value="1"/>
</dbReference>
<comment type="function">
    <text evidence="10">Methionyl-tRNA formyltransferase that formylates methionyl-tRNA in mitochondria and is crucial for translation initiation.</text>
</comment>
<dbReference type="STRING" id="113540.ENSSFOP00015027213"/>
<dbReference type="Proteomes" id="UP000034805">
    <property type="component" value="Unassembled WGS sequence"/>
</dbReference>
<dbReference type="Gene3D" id="3.40.50.12230">
    <property type="match status" value="1"/>
</dbReference>
<sequence length="472" mass="53693">ILYFERPPLGKFGPSRQEQISSICAQLQGIIVADQPVTATVPPDATAAVTRHSEDRTDRSKPGELKPAQLFLLRYFLGMWNMVRCARAKGFMSRARRFTGGDCALSRGSLLLLWVRRRVFSVHREHSSACVSQSHTHVRTRPPWRILFFGTDHFAEESLKCLYSSRQESGEKVVDLLEVVTLPKDLPVRRFALQNSLYVHDWPNINAHNRFDVGVVVSFGCLLKEDLIRHFPYGILNVHPSLLPRWRGPAPIFHTVLNGDAVSGVTIMQIKPRRFDVGPILNQCVYQIPENSTADQLGETLATMGAQLLIKTLKTLPESIANRREQSKCGATLAPKINTSMSWVQWEEQTCDEIGRLFRAIGSRIPLRTIWMGETIKLLDFAGKFSVTLSEWTCRNFKKIFSQDGWVGFRAIMLKKSISAADFYNGYLHQFFLKKFSQQHKECLFQSNKLKSEDSAARQKNSQIAKMYSDTQ</sequence>
<organism evidence="12 13">
    <name type="scientific">Scleropages formosus</name>
    <name type="common">Asian bonytongue</name>
    <name type="synonym">Osteoglossum formosum</name>
    <dbReference type="NCBI Taxonomy" id="113540"/>
    <lineage>
        <taxon>Eukaryota</taxon>
        <taxon>Metazoa</taxon>
        <taxon>Chordata</taxon>
        <taxon>Craniata</taxon>
        <taxon>Vertebrata</taxon>
        <taxon>Euteleostomi</taxon>
        <taxon>Actinopterygii</taxon>
        <taxon>Neopterygii</taxon>
        <taxon>Teleostei</taxon>
        <taxon>Osteoglossocephala</taxon>
        <taxon>Osteoglossomorpha</taxon>
        <taxon>Osteoglossiformes</taxon>
        <taxon>Osteoglossidae</taxon>
        <taxon>Scleropages</taxon>
    </lineage>
</organism>
<evidence type="ECO:0000256" key="7">
    <source>
        <dbReference type="ARBA" id="ARBA00022946"/>
    </source>
</evidence>
<protein>
    <recommendedName>
        <fullName evidence="4">Methionyl-tRNA formyltransferase, mitochondrial</fullName>
        <ecNumber evidence="3">2.1.2.9</ecNumber>
    </recommendedName>
</protein>
<feature type="domain" description="Formyl transferase N-terminal" evidence="11">
    <location>
        <begin position="209"/>
        <end position="312"/>
    </location>
</feature>
<evidence type="ECO:0000256" key="2">
    <source>
        <dbReference type="ARBA" id="ARBA00010699"/>
    </source>
</evidence>
<proteinExistence type="inferred from homology"/>
<evidence type="ECO:0000256" key="5">
    <source>
        <dbReference type="ARBA" id="ARBA00022679"/>
    </source>
</evidence>
<evidence type="ECO:0000256" key="8">
    <source>
        <dbReference type="ARBA" id="ARBA00023128"/>
    </source>
</evidence>
<dbReference type="EC" id="2.1.2.9" evidence="3"/>
<keyword evidence="5 12" id="KW-0808">Transferase</keyword>
<dbReference type="PANTHER" id="PTHR11138">
    <property type="entry name" value="METHIONYL-TRNA FORMYLTRANSFERASE"/>
    <property type="match status" value="1"/>
</dbReference>
<comment type="caution">
    <text evidence="12">The sequence shown here is derived from an EMBL/GenBank/DDBJ whole genome shotgun (WGS) entry which is preliminary data.</text>
</comment>
<comment type="catalytic activity">
    <reaction evidence="9">
        <text>L-methionyl-tRNA(fMet) + (6R)-10-formyltetrahydrofolate = N-formyl-L-methionyl-tRNA(fMet) + (6S)-5,6,7,8-tetrahydrofolate + H(+)</text>
        <dbReference type="Rhea" id="RHEA:24380"/>
        <dbReference type="Rhea" id="RHEA-COMP:9952"/>
        <dbReference type="Rhea" id="RHEA-COMP:9953"/>
        <dbReference type="ChEBI" id="CHEBI:15378"/>
        <dbReference type="ChEBI" id="CHEBI:57453"/>
        <dbReference type="ChEBI" id="CHEBI:78530"/>
        <dbReference type="ChEBI" id="CHEBI:78844"/>
        <dbReference type="ChEBI" id="CHEBI:195366"/>
        <dbReference type="EC" id="2.1.2.9"/>
    </reaction>
    <physiologicalReaction direction="left-to-right" evidence="9">
        <dbReference type="Rhea" id="RHEA:24381"/>
    </physiologicalReaction>
</comment>
<dbReference type="FunFam" id="3.40.50.12230:FF:000003">
    <property type="entry name" value="methionyl-tRNA formyltransferase, mitochondrial"/>
    <property type="match status" value="1"/>
</dbReference>
<accession>A0A0P7VCA8</accession>
<evidence type="ECO:0000256" key="10">
    <source>
        <dbReference type="ARBA" id="ARBA00057846"/>
    </source>
</evidence>